<comment type="caution">
    <text evidence="6">The sequence shown here is derived from an EMBL/GenBank/DDBJ whole genome shotgun (WGS) entry which is preliminary data.</text>
</comment>
<dbReference type="Pfam" id="PF02194">
    <property type="entry name" value="PXA"/>
    <property type="match status" value="1"/>
</dbReference>
<keyword evidence="2" id="KW-0963">Cytoplasm</keyword>
<evidence type="ECO:0000256" key="3">
    <source>
        <dbReference type="SAM" id="MobiDB-lite"/>
    </source>
</evidence>
<dbReference type="Proteomes" id="UP001590951">
    <property type="component" value="Unassembled WGS sequence"/>
</dbReference>
<feature type="region of interest" description="Disordered" evidence="3">
    <location>
        <begin position="1"/>
        <end position="26"/>
    </location>
</feature>
<dbReference type="EMBL" id="JBHFEH010000018">
    <property type="protein sequence ID" value="KAL2053888.1"/>
    <property type="molecule type" value="Genomic_DNA"/>
</dbReference>
<protein>
    <recommendedName>
        <fullName evidence="5">PXA domain-containing protein</fullName>
    </recommendedName>
</protein>
<feature type="transmembrane region" description="Helical" evidence="4">
    <location>
        <begin position="306"/>
        <end position="325"/>
    </location>
</feature>
<dbReference type="SMART" id="SM00313">
    <property type="entry name" value="PXA"/>
    <property type="match status" value="1"/>
</dbReference>
<feature type="compositionally biased region" description="Polar residues" evidence="3">
    <location>
        <begin position="1"/>
        <end position="24"/>
    </location>
</feature>
<keyword evidence="4" id="KW-1133">Transmembrane helix</keyword>
<evidence type="ECO:0000256" key="1">
    <source>
        <dbReference type="ARBA" id="ARBA00004496"/>
    </source>
</evidence>
<name>A0ABR4BDA3_9LECA</name>
<keyword evidence="4" id="KW-0812">Transmembrane</keyword>
<dbReference type="InterPro" id="IPR003114">
    <property type="entry name" value="Phox_assoc"/>
</dbReference>
<keyword evidence="4" id="KW-0472">Membrane</keyword>
<evidence type="ECO:0000256" key="4">
    <source>
        <dbReference type="SAM" id="Phobius"/>
    </source>
</evidence>
<sequence>MPQFSSPSSRTLHVSPARSSTPSDVSDKATAALVRRVLCPHAHAGSVEPRPINVLLPPLTSSNDIDLQLYATIAVVVKDLVHSWYGKITPDQGFVEEVVRIVAHCTTQLESRLRSVDLEGLVFDELPELVEGHVSAYRISHQTKHPPPLSTNSRVIYHNLNPHPAFSPVPNPANPSAAKEQQEHEAQYRQLLVQGALAVLLPTEDLENACLRTLVADVIADSIMGNSIGGMVCEGWFIWASITKFIDVVKARIEPEATGEELEVGTRSRLEKFGLLSEKNQSTDRNLSNHSRKSTFSSMFWRILQYFYLAFMTARFVILGFVTAYSQPPRSSTLKAPGSPIATKVEPLRKPRPIISFRVFPLISDLLDLPSRMPWVSGSLALLQHHLIYGPLGVGTTDGILDQYIHHLILTHLHPPTLLPQILQRIRQVLFTNSTLPPPSHPPPETEEVTAIKRHCAESILSLLPPAVCGKFFASEDRELCVEEVENELDVWGDGYMNKHLAYAAVELILVRVLPELGDKSVEELLRKRIGDV</sequence>
<evidence type="ECO:0000256" key="2">
    <source>
        <dbReference type="ARBA" id="ARBA00022490"/>
    </source>
</evidence>
<dbReference type="PROSITE" id="PS51207">
    <property type="entry name" value="PXA"/>
    <property type="match status" value="1"/>
</dbReference>
<dbReference type="InterPro" id="IPR051837">
    <property type="entry name" value="SortingNexin/PXDomain-PKLike"/>
</dbReference>
<reference evidence="6 7" key="1">
    <citation type="submission" date="2024-09" db="EMBL/GenBank/DDBJ databases">
        <title>Rethinking Asexuality: The Enigmatic Case of Functional Sexual Genes in Lepraria (Stereocaulaceae).</title>
        <authorList>
            <person name="Doellman M."/>
            <person name="Sun Y."/>
            <person name="Barcenas-Pena A."/>
            <person name="Lumbsch H.T."/>
            <person name="Grewe F."/>
        </authorList>
    </citation>
    <scope>NUCLEOTIDE SEQUENCE [LARGE SCALE GENOMIC DNA]</scope>
    <source>
        <strain evidence="6 7">Grewe 0041</strain>
    </source>
</reference>
<comment type="subcellular location">
    <subcellularLocation>
        <location evidence="1">Cytoplasm</location>
    </subcellularLocation>
</comment>
<feature type="domain" description="PXA" evidence="5">
    <location>
        <begin position="62"/>
        <end position="250"/>
    </location>
</feature>
<organism evidence="6 7">
    <name type="scientific">Lepraria finkii</name>
    <dbReference type="NCBI Taxonomy" id="1340010"/>
    <lineage>
        <taxon>Eukaryota</taxon>
        <taxon>Fungi</taxon>
        <taxon>Dikarya</taxon>
        <taxon>Ascomycota</taxon>
        <taxon>Pezizomycotina</taxon>
        <taxon>Lecanoromycetes</taxon>
        <taxon>OSLEUM clade</taxon>
        <taxon>Lecanoromycetidae</taxon>
        <taxon>Lecanorales</taxon>
        <taxon>Lecanorineae</taxon>
        <taxon>Stereocaulaceae</taxon>
        <taxon>Lepraria</taxon>
    </lineage>
</organism>
<evidence type="ECO:0000259" key="5">
    <source>
        <dbReference type="PROSITE" id="PS51207"/>
    </source>
</evidence>
<dbReference type="PANTHER" id="PTHR22999:SF23">
    <property type="entry name" value="SORTING NEXIN-16"/>
    <property type="match status" value="1"/>
</dbReference>
<keyword evidence="7" id="KW-1185">Reference proteome</keyword>
<accession>A0ABR4BDA3</accession>
<evidence type="ECO:0000313" key="7">
    <source>
        <dbReference type="Proteomes" id="UP001590951"/>
    </source>
</evidence>
<proteinExistence type="predicted"/>
<dbReference type="PANTHER" id="PTHR22999">
    <property type="entry name" value="PX SERINE/THREONINE KINASE PXK"/>
    <property type="match status" value="1"/>
</dbReference>
<gene>
    <name evidence="6" type="ORF">ABVK25_005817</name>
</gene>
<evidence type="ECO:0000313" key="6">
    <source>
        <dbReference type="EMBL" id="KAL2053888.1"/>
    </source>
</evidence>